<dbReference type="Proteomes" id="UP000219036">
    <property type="component" value="Unassembled WGS sequence"/>
</dbReference>
<name>A0A285NC66_9AQUI</name>
<evidence type="ECO:0000256" key="1">
    <source>
        <dbReference type="SAM" id="Phobius"/>
    </source>
</evidence>
<keyword evidence="1" id="KW-0812">Transmembrane</keyword>
<reference evidence="3" key="1">
    <citation type="submission" date="2017-09" db="EMBL/GenBank/DDBJ databases">
        <authorList>
            <person name="Varghese N."/>
            <person name="Submissions S."/>
        </authorList>
    </citation>
    <scope>NUCLEOTIDE SEQUENCE [LARGE SCALE GENOMIC DNA]</scope>
    <source>
        <strain evidence="3">DSM 15103</strain>
    </source>
</reference>
<dbReference type="RefSeq" id="WP_097000059.1">
    <property type="nucleotide sequence ID" value="NZ_OBEI01000002.1"/>
</dbReference>
<keyword evidence="1" id="KW-0472">Membrane</keyword>
<feature type="transmembrane region" description="Helical" evidence="1">
    <location>
        <begin position="48"/>
        <end position="69"/>
    </location>
</feature>
<evidence type="ECO:0000313" key="2">
    <source>
        <dbReference type="EMBL" id="SNZ07040.1"/>
    </source>
</evidence>
<keyword evidence="1" id="KW-1133">Transmembrane helix</keyword>
<dbReference type="AlphaFoldDB" id="A0A285NC66"/>
<organism evidence="2 3">
    <name type="scientific">Persephonella hydrogeniphila</name>
    <dbReference type="NCBI Taxonomy" id="198703"/>
    <lineage>
        <taxon>Bacteria</taxon>
        <taxon>Pseudomonadati</taxon>
        <taxon>Aquificota</taxon>
        <taxon>Aquificia</taxon>
        <taxon>Aquificales</taxon>
        <taxon>Hydrogenothermaceae</taxon>
        <taxon>Persephonella</taxon>
    </lineage>
</organism>
<accession>A0A285NC66</accession>
<protein>
    <submittedName>
        <fullName evidence="2">Cobalt/nickel transport system permease protein</fullName>
    </submittedName>
</protein>
<evidence type="ECO:0000313" key="3">
    <source>
        <dbReference type="Proteomes" id="UP000219036"/>
    </source>
</evidence>
<sequence>MKDKLILAFYITSIILLTTVHNIYFLLSFLIFLFVLSNKDTFNILKKTVISVIAFNSVVSISYIILSIIRNTGWLEYITLLNLRVITITFMTFLFINRVNIIKAFSFSKTAQYLLTISYSQILRYRKTFEEFKYSLKSRTVKPEIKDMYNFTSAVFLYFLNKSFRDSKEISQAMKSRGFFIE</sequence>
<keyword evidence="3" id="KW-1185">Reference proteome</keyword>
<feature type="transmembrane region" description="Helical" evidence="1">
    <location>
        <begin position="75"/>
        <end position="96"/>
    </location>
</feature>
<proteinExistence type="predicted"/>
<gene>
    <name evidence="2" type="ORF">SAMN06265182_0890</name>
</gene>
<feature type="transmembrane region" description="Helical" evidence="1">
    <location>
        <begin position="6"/>
        <end position="36"/>
    </location>
</feature>
<dbReference type="OrthoDB" id="13572at2"/>
<dbReference type="EMBL" id="OBEI01000002">
    <property type="protein sequence ID" value="SNZ07040.1"/>
    <property type="molecule type" value="Genomic_DNA"/>
</dbReference>